<feature type="signal peptide" evidence="1">
    <location>
        <begin position="1"/>
        <end position="24"/>
    </location>
</feature>
<dbReference type="Gene3D" id="2.60.40.2440">
    <property type="entry name" value="Carbohydrate binding type-21 domain"/>
    <property type="match status" value="2"/>
</dbReference>
<keyword evidence="1" id="KW-0732">Signal</keyword>
<dbReference type="GO" id="GO:2001069">
    <property type="term" value="F:glycogen binding"/>
    <property type="evidence" value="ECO:0007669"/>
    <property type="project" value="TreeGrafter"/>
</dbReference>
<evidence type="ECO:0000313" key="3">
    <source>
        <dbReference type="EMBL" id="AFU98535.1"/>
    </source>
</evidence>
<feature type="chain" id="PRO_5003880700" evidence="1">
    <location>
        <begin position="25"/>
        <end position="350"/>
    </location>
</feature>
<protein>
    <submittedName>
        <fullName evidence="3">Enodnuclease/exonuclease/phosphatase</fullName>
    </submittedName>
</protein>
<dbReference type="Proteomes" id="UP000000466">
    <property type="component" value="Chromosome"/>
</dbReference>
<dbReference type="HOGENOM" id="CLU_792012_0_0_6"/>
<evidence type="ECO:0000313" key="4">
    <source>
        <dbReference type="Proteomes" id="UP000000466"/>
    </source>
</evidence>
<dbReference type="InterPro" id="IPR013783">
    <property type="entry name" value="Ig-like_fold"/>
</dbReference>
<dbReference type="RefSeq" id="WP_015046708.1">
    <property type="nucleotide sequence ID" value="NC_018868.3"/>
</dbReference>
<keyword evidence="4" id="KW-1185">Reference proteome</keyword>
<dbReference type="GO" id="GO:0004527">
    <property type="term" value="F:exonuclease activity"/>
    <property type="evidence" value="ECO:0007669"/>
    <property type="project" value="UniProtKB-KW"/>
</dbReference>
<evidence type="ECO:0000259" key="2">
    <source>
        <dbReference type="PROSITE" id="PS51159"/>
    </source>
</evidence>
<accession>K4KJX6</accession>
<dbReference type="PANTHER" id="PTHR12307:SF36">
    <property type="entry name" value="GLYCOGEN-BINDING SUBUNIT 76A"/>
    <property type="match status" value="1"/>
</dbReference>
<dbReference type="STRING" id="1117647.M5M_06700"/>
<organism evidence="3 4">
    <name type="scientific">Simiduia agarivorans (strain DSM 21679 / JCM 13881 / BCRC 17597 / SA1)</name>
    <dbReference type="NCBI Taxonomy" id="1117647"/>
    <lineage>
        <taxon>Bacteria</taxon>
        <taxon>Pseudomonadati</taxon>
        <taxon>Pseudomonadota</taxon>
        <taxon>Gammaproteobacteria</taxon>
        <taxon>Cellvibrionales</taxon>
        <taxon>Cellvibrionaceae</taxon>
        <taxon>Simiduia</taxon>
    </lineage>
</organism>
<dbReference type="OrthoDB" id="9812537at2"/>
<dbReference type="Pfam" id="PF03370">
    <property type="entry name" value="CBM_21"/>
    <property type="match status" value="1"/>
</dbReference>
<dbReference type="GO" id="GO:0000164">
    <property type="term" value="C:protein phosphatase type 1 complex"/>
    <property type="evidence" value="ECO:0007669"/>
    <property type="project" value="TreeGrafter"/>
</dbReference>
<gene>
    <name evidence="3" type="ordered locus">M5M_06700</name>
</gene>
<evidence type="ECO:0000256" key="1">
    <source>
        <dbReference type="SAM" id="SignalP"/>
    </source>
</evidence>
<proteinExistence type="predicted"/>
<sequence>MNCMKWIALTGAATLAVGGMPSMASEVELKTAFSVEMSRYGETWKQEKFQVEVENVSANKQVYLHRELADGSWTSIPMAFERPVDGDTELWSLSVNAGDWGDEFVVKMTAEGREYWDNNYGANYRHLGSGHLLGKNRPLAVESYYETPDFKSSNNFLTTNIVLANIAHYKSVQVIYTKDNWATSQAVDAQYGGAVLNWGYGSYPNPSANNTELWKADFSIARSDRIEFYVKYSVDGVDYYDNNGGANYRFGYVKNYPYMNLRNSTYWNSPSGMRLVDDNLWSFTLTLQPGENRAIKFDVFGDWAVNFGDNNGDGYVEQNGANIPLPDGEGQFRITFNSLTGRYTVHRFGL</sequence>
<reference evidence="3 4" key="1">
    <citation type="journal article" date="2013" name="Genome Announc.">
        <title>Complete genome sequence of Simiduia agarivorans SA1(T), a marine bacterium able to degrade a variety of polysaccharides.</title>
        <authorList>
            <person name="Lin S.Y."/>
            <person name="Shieh W.Y."/>
            <person name="Chen J.S."/>
            <person name="Tang S.L."/>
        </authorList>
    </citation>
    <scope>NUCLEOTIDE SEQUENCE [LARGE SCALE GENOMIC DNA]</scope>
    <source>
        <strain evidence="4">DSM 21679 / JCM 13881 / BCRC 17597 / SA1</strain>
    </source>
</reference>
<dbReference type="GO" id="GO:0008157">
    <property type="term" value="F:protein phosphatase 1 binding"/>
    <property type="evidence" value="ECO:0007669"/>
    <property type="project" value="TreeGrafter"/>
</dbReference>
<dbReference type="KEGG" id="saga:M5M_06700"/>
<dbReference type="PANTHER" id="PTHR12307">
    <property type="entry name" value="PROTEIN PHOSPHATASE 1 REGULATORY SUBUNIT"/>
    <property type="match status" value="1"/>
</dbReference>
<dbReference type="EMBL" id="CP003746">
    <property type="protein sequence ID" value="AFU98535.1"/>
    <property type="molecule type" value="Genomic_DNA"/>
</dbReference>
<dbReference type="InterPro" id="IPR050782">
    <property type="entry name" value="PP1_regulatory_subunit_3"/>
</dbReference>
<dbReference type="GO" id="GO:0005979">
    <property type="term" value="P:regulation of glycogen biosynthetic process"/>
    <property type="evidence" value="ECO:0007669"/>
    <property type="project" value="TreeGrafter"/>
</dbReference>
<dbReference type="AlphaFoldDB" id="K4KJX6"/>
<dbReference type="Gene3D" id="2.60.40.10">
    <property type="entry name" value="Immunoglobulins"/>
    <property type="match status" value="1"/>
</dbReference>
<feature type="domain" description="CBM21" evidence="2">
    <location>
        <begin position="137"/>
        <end position="251"/>
    </location>
</feature>
<dbReference type="eggNOG" id="COG3568">
    <property type="taxonomic scope" value="Bacteria"/>
</dbReference>
<dbReference type="PROSITE" id="PS51159">
    <property type="entry name" value="CBM21"/>
    <property type="match status" value="1"/>
</dbReference>
<dbReference type="InterPro" id="IPR005036">
    <property type="entry name" value="CBM21_dom"/>
</dbReference>
<dbReference type="eggNOG" id="COG0366">
    <property type="taxonomic scope" value="Bacteria"/>
</dbReference>
<name>K4KJX6_SIMAS</name>
<dbReference type="InterPro" id="IPR038175">
    <property type="entry name" value="CBM21_dom_sf"/>
</dbReference>